<protein>
    <submittedName>
        <fullName evidence="2">Uncharacterized membrane protein YebE (DUF533 family)</fullName>
    </submittedName>
</protein>
<comment type="caution">
    <text evidence="2">The sequence shown here is derived from an EMBL/GenBank/DDBJ whole genome shotgun (WGS) entry which is preliminary data.</text>
</comment>
<dbReference type="Pfam" id="PF04391">
    <property type="entry name" value="DUF533"/>
    <property type="match status" value="1"/>
</dbReference>
<dbReference type="RefSeq" id="WP_133612196.1">
    <property type="nucleotide sequence ID" value="NZ_SNYW01000006.1"/>
</dbReference>
<proteinExistence type="predicted"/>
<name>A0A4R6WRL3_9PROT</name>
<dbReference type="EMBL" id="SNYW01000006">
    <property type="protein sequence ID" value="TDQ84146.1"/>
    <property type="molecule type" value="Genomic_DNA"/>
</dbReference>
<organism evidence="2 3">
    <name type="scientific">Dongia mobilis</name>
    <dbReference type="NCBI Taxonomy" id="578943"/>
    <lineage>
        <taxon>Bacteria</taxon>
        <taxon>Pseudomonadati</taxon>
        <taxon>Pseudomonadota</taxon>
        <taxon>Alphaproteobacteria</taxon>
        <taxon>Rhodospirillales</taxon>
        <taxon>Dongiaceae</taxon>
        <taxon>Dongia</taxon>
    </lineage>
</organism>
<gene>
    <name evidence="2" type="ORF">A8950_0694</name>
</gene>
<dbReference type="InterPro" id="IPR029024">
    <property type="entry name" value="TerB-like"/>
</dbReference>
<dbReference type="OrthoDB" id="5459344at2"/>
<dbReference type="InterPro" id="IPR007486">
    <property type="entry name" value="YebE"/>
</dbReference>
<sequence>MFDPKRMLEDFLGGGQGAGSGNAQGGGQGFGKAGTFAAGAATGGLVGLLLGSKKAKKVGGKLLGYGGAAVLGGLAYKAWQNYQAKQQQSGYQQPAQRQGSVPNVGYAPQSTTAPAPLAGAPLALPQPDDTPFDPGVGMAADGKPFALALVRAMIAAAKADGHIDAREQSQLFARIEELQLDGDAKAFIFDELGRPTNLDAIAALPSGPEQAAEIWLASRLAIDPDDVREKAYMSALAAKLRLPPELLNQLEQQASAAGAAVAV</sequence>
<reference evidence="2 3" key="1">
    <citation type="submission" date="2019-03" db="EMBL/GenBank/DDBJ databases">
        <title>Genomic Encyclopedia of Type Strains, Phase III (KMG-III): the genomes of soil and plant-associated and newly described type strains.</title>
        <authorList>
            <person name="Whitman W."/>
        </authorList>
    </citation>
    <scope>NUCLEOTIDE SEQUENCE [LARGE SCALE GENOMIC DNA]</scope>
    <source>
        <strain evidence="2 3">CGMCC 1.7660</strain>
    </source>
</reference>
<dbReference type="Gene3D" id="1.10.3680.10">
    <property type="entry name" value="TerB-like"/>
    <property type="match status" value="1"/>
</dbReference>
<dbReference type="SUPFAM" id="SSF158682">
    <property type="entry name" value="TerB-like"/>
    <property type="match status" value="1"/>
</dbReference>
<dbReference type="AlphaFoldDB" id="A0A4R6WRL3"/>
<evidence type="ECO:0000256" key="1">
    <source>
        <dbReference type="SAM" id="MobiDB-lite"/>
    </source>
</evidence>
<evidence type="ECO:0000313" key="3">
    <source>
        <dbReference type="Proteomes" id="UP000295783"/>
    </source>
</evidence>
<accession>A0A4R6WRL3</accession>
<dbReference type="Proteomes" id="UP000295783">
    <property type="component" value="Unassembled WGS sequence"/>
</dbReference>
<keyword evidence="3" id="KW-1185">Reference proteome</keyword>
<feature type="region of interest" description="Disordered" evidence="1">
    <location>
        <begin position="89"/>
        <end position="112"/>
    </location>
</feature>
<dbReference type="CDD" id="cd07178">
    <property type="entry name" value="terB_like_YebE"/>
    <property type="match status" value="1"/>
</dbReference>
<feature type="compositionally biased region" description="Low complexity" evidence="1">
    <location>
        <begin position="89"/>
        <end position="99"/>
    </location>
</feature>
<evidence type="ECO:0000313" key="2">
    <source>
        <dbReference type="EMBL" id="TDQ84146.1"/>
    </source>
</evidence>